<reference evidence="1 2" key="1">
    <citation type="journal article" date="2022" name="Genome Biol. Evol.">
        <title>The Spruce Budworm Genome: Reconstructing the Evolutionary History of Antifreeze Proteins.</title>
        <authorList>
            <person name="Beliveau C."/>
            <person name="Gagne P."/>
            <person name="Picq S."/>
            <person name="Vernygora O."/>
            <person name="Keeling C.I."/>
            <person name="Pinkney K."/>
            <person name="Doucet D."/>
            <person name="Wen F."/>
            <person name="Johnston J.S."/>
            <person name="Maaroufi H."/>
            <person name="Boyle B."/>
            <person name="Laroche J."/>
            <person name="Dewar K."/>
            <person name="Juretic N."/>
            <person name="Blackburn G."/>
            <person name="Nisole A."/>
            <person name="Brunet B."/>
            <person name="Brandao M."/>
            <person name="Lumley L."/>
            <person name="Duan J."/>
            <person name="Quan G."/>
            <person name="Lucarotti C.J."/>
            <person name="Roe A.D."/>
            <person name="Sperling F.A.H."/>
            <person name="Levesque R.C."/>
            <person name="Cusson M."/>
        </authorList>
    </citation>
    <scope>NUCLEOTIDE SEQUENCE [LARGE SCALE GENOMIC DNA]</scope>
    <source>
        <strain evidence="1">Glfc:IPQL:Cfum</strain>
    </source>
</reference>
<dbReference type="EMBL" id="CM046130">
    <property type="protein sequence ID" value="KAI8431508.1"/>
    <property type="molecule type" value="Genomic_DNA"/>
</dbReference>
<evidence type="ECO:0000313" key="2">
    <source>
        <dbReference type="Proteomes" id="UP001064048"/>
    </source>
</evidence>
<keyword evidence="2" id="KW-1185">Reference proteome</keyword>
<sequence length="1012" mass="109166">MYGVIDNELSRELRGAQAQKRDASLSNSYGEPLPADAYGPPRDTSNLGLQLPAPVFQQQDIQNNIFDTPPGAYGPPSPISFPSQGYDGPPPPMRKPVYGPPKPVYGPPKQTYGPPKPNYGPPKKSYGPPKQSLPKPTYGAPFKPPKLSFPKPIYGVPKPVYGPPKPVYGPPKIQTTYGTPVNNVQNIPLPELPPINLPQNFGSFSSGFGNLGNIDLPPTIYGTPLPSLPLELKPNFPLPSETYGPPGHILGPVGPNDQLVVQDLGSIGHYGPPQPDPNPRPPHPGIPAPPTPPHVLYDGWKPIPGVSKPLIEQVENHIGDQYGPPPLPPIQDVQLNLDAHTLPSANQPPSFSGAQITTGYSNVHQDILASIDLNSIVGGDSNHIDQSKTVFEAHYTEPSHQDFTGQGLPSAQSKPFDTYGAPPAESLSGGPYPSSQRQQGAKGLVPPSGVYGVPPGSQYGAPPRPPPANLPIPYGSFSGGGHSGGSTPRHPIKFRESVPDGLLQHIGHVTHHKDTHNTDHVKQGPAYLPPPVREVKDVHHQTGNHGFNSLSLSIEPSSLYSLPHGGNPINFQQQQPLQQQPSTSYGSPIDSYSAPLLTVADHTASGSNTNAVTATLDGTILANLSNLDAAAILKHCPYHEAILKAAKYGERIPSDLASSYVASLSSLGTTLSKSQQTLISPQNGFNTPAAGSESVSYNSKDLATASHTLVQTILPSNEIKNEKSEKTSVQKGKSLKDESGKHSYKQEGLQQQILQTSEKIRNLSEETKQLQQKIVSTSQSLSQVNGQINQFGQKEKSKGAYSFQIQSSADHNGKGKEPSIPHEQLLSEGLLQSILQAIEQPSQKQRQVNVQNQKNNFEQINNLDLGNLDAGGLVLPAGYEPIDRTKETKVKETKKELTIDQEIQSTNQDIKQILNSEIIHRHRGDIPYTECDLKADNSVTHTIVVPPPNVDKVKPVEEIDDNDVAIYFDDKPEVTEKQEPVTEISVATSISEGEDQYKNQPEFGDKIEKKQS</sequence>
<comment type="caution">
    <text evidence="1">The sequence shown here is derived from an EMBL/GenBank/DDBJ whole genome shotgun (WGS) entry which is preliminary data.</text>
</comment>
<dbReference type="Proteomes" id="UP001064048">
    <property type="component" value="Chromosome 30"/>
</dbReference>
<proteinExistence type="predicted"/>
<protein>
    <submittedName>
        <fullName evidence="1">Uncharacterized protein</fullName>
    </submittedName>
</protein>
<accession>A0ACC0K4Z9</accession>
<gene>
    <name evidence="1" type="ORF">MSG28_016010</name>
</gene>
<organism evidence="1 2">
    <name type="scientific">Choristoneura fumiferana</name>
    <name type="common">Spruce budworm moth</name>
    <name type="synonym">Archips fumiferana</name>
    <dbReference type="NCBI Taxonomy" id="7141"/>
    <lineage>
        <taxon>Eukaryota</taxon>
        <taxon>Metazoa</taxon>
        <taxon>Ecdysozoa</taxon>
        <taxon>Arthropoda</taxon>
        <taxon>Hexapoda</taxon>
        <taxon>Insecta</taxon>
        <taxon>Pterygota</taxon>
        <taxon>Neoptera</taxon>
        <taxon>Endopterygota</taxon>
        <taxon>Lepidoptera</taxon>
        <taxon>Glossata</taxon>
        <taxon>Ditrysia</taxon>
        <taxon>Tortricoidea</taxon>
        <taxon>Tortricidae</taxon>
        <taxon>Tortricinae</taxon>
        <taxon>Choristoneura</taxon>
    </lineage>
</organism>
<name>A0ACC0K4Z9_CHOFU</name>
<evidence type="ECO:0000313" key="1">
    <source>
        <dbReference type="EMBL" id="KAI8431508.1"/>
    </source>
</evidence>